<protein>
    <recommendedName>
        <fullName evidence="1">PKD domain-containing protein</fullName>
    </recommendedName>
</protein>
<dbReference type="PATRIC" id="fig|1137281.3.peg.696"/>
<evidence type="ECO:0000259" key="1">
    <source>
        <dbReference type="PROSITE" id="PS50093"/>
    </source>
</evidence>
<comment type="caution">
    <text evidence="2">The sequence shown here is derived from an EMBL/GenBank/DDBJ whole genome shotgun (WGS) entry which is preliminary data.</text>
</comment>
<dbReference type="InterPro" id="IPR013783">
    <property type="entry name" value="Ig-like_fold"/>
</dbReference>
<dbReference type="eggNOG" id="COG3291">
    <property type="taxonomic scope" value="Bacteria"/>
</dbReference>
<sequence>MYFSKNLIEFIMRSFFTFILLCCCFQWLSAQKVRSQDSIPRVARIIHQVEGDAIQFSPETPTLEQIAGAPKAFYTYYWEFDDGTYSKEKNPKHSYKSPGDYEVKLWATNHYDTGKPPSSRPKKITVTQADASANDSASMTEDFMLQRNREPMPEEDIVVIMSYKNYLNDTTNGKLFLFYNEHKYKADNFIMEDIRAYHNEKRTPKANFVYTNAIDDFEYSLLASAEKDVLNLKAKPQDSTIKTNLPLTLEESKSYYRNYEQFEFNNLKPNEERHLFFTLKTPPEMLKDTSAIISIRGVYVPDVNFDNHKVKDMEMEIVTSHDPNRMASNGTFMSYRTVRFKTLKYKIKFQNNGEGPARTIRLETDIPDMLDKSTIEVTDMYPKCDICPKEEVNYSCLDTTFTDTQAIFTFKNIYLPGSEQKNVKEYDSTKGFVTYHIKFAKDFHKQKTKSRTAIIFDKNEPIITNYSTTRFAPGISIGAKVGYNAFPDLKNSESYFLGATISPYKSYRWYWQAELLNSFHKYSDDTETTDELVDSAQGLLFLQRTTTNNSYHNVDWEIPVLVRYNINNYIGVGAGLQGMFSISEKQTQNVLVEQFEGVTDNFLMNSATYSNENKNGFTNFRTGLLVDVTAGFARIGPSIGARYVLNFKQDFSYWQFYAIWKF</sequence>
<accession>M7MIU8</accession>
<proteinExistence type="predicted"/>
<dbReference type="CDD" id="cd00146">
    <property type="entry name" value="PKD"/>
    <property type="match status" value="1"/>
</dbReference>
<gene>
    <name evidence="2" type="ORF">D778_02097</name>
</gene>
<reference evidence="2 3" key="1">
    <citation type="submission" date="2012-12" db="EMBL/GenBank/DDBJ databases">
        <title>Genome assembly of Formosa sp. AK20.</title>
        <authorList>
            <person name="Kumar R."/>
            <person name="Khatri I."/>
            <person name="Vaidya B."/>
            <person name="Subramanian S."/>
            <person name="Pinnaka A."/>
        </authorList>
    </citation>
    <scope>NUCLEOTIDE SEQUENCE [LARGE SCALE GENOMIC DNA]</scope>
    <source>
        <strain evidence="2 3">AK20</strain>
    </source>
</reference>
<feature type="domain" description="PKD" evidence="1">
    <location>
        <begin position="67"/>
        <end position="109"/>
    </location>
</feature>
<dbReference type="Pfam" id="PF24595">
    <property type="entry name" value="DUF7619"/>
    <property type="match status" value="1"/>
</dbReference>
<organism evidence="2 3">
    <name type="scientific">Xanthomarina gelatinilytica</name>
    <dbReference type="NCBI Taxonomy" id="1137281"/>
    <lineage>
        <taxon>Bacteria</taxon>
        <taxon>Pseudomonadati</taxon>
        <taxon>Bacteroidota</taxon>
        <taxon>Flavobacteriia</taxon>
        <taxon>Flavobacteriales</taxon>
        <taxon>Flavobacteriaceae</taxon>
        <taxon>Xanthomarina</taxon>
    </lineage>
</organism>
<dbReference type="Pfam" id="PF25233">
    <property type="entry name" value="DUF7849"/>
    <property type="match status" value="1"/>
</dbReference>
<dbReference type="Pfam" id="PF18911">
    <property type="entry name" value="PKD_4"/>
    <property type="match status" value="1"/>
</dbReference>
<keyword evidence="3" id="KW-1185">Reference proteome</keyword>
<dbReference type="InterPro" id="IPR055353">
    <property type="entry name" value="DUF7619"/>
</dbReference>
<name>M7MIU8_9FLAO</name>
<dbReference type="EMBL" id="ANLA01000004">
    <property type="protein sequence ID" value="EMQ96207.1"/>
    <property type="molecule type" value="Genomic_DNA"/>
</dbReference>
<dbReference type="SUPFAM" id="SSF49299">
    <property type="entry name" value="PKD domain"/>
    <property type="match status" value="1"/>
</dbReference>
<dbReference type="Gene3D" id="2.60.40.10">
    <property type="entry name" value="Immunoglobulins"/>
    <property type="match status" value="1"/>
</dbReference>
<dbReference type="InterPro" id="IPR035986">
    <property type="entry name" value="PKD_dom_sf"/>
</dbReference>
<dbReference type="AlphaFoldDB" id="M7MIU8"/>
<dbReference type="InterPro" id="IPR000601">
    <property type="entry name" value="PKD_dom"/>
</dbReference>
<dbReference type="PROSITE" id="PS50093">
    <property type="entry name" value="PKD"/>
    <property type="match status" value="1"/>
</dbReference>
<evidence type="ECO:0000313" key="3">
    <source>
        <dbReference type="Proteomes" id="UP000012024"/>
    </source>
</evidence>
<dbReference type="InterPro" id="IPR057171">
    <property type="entry name" value="DUF7849"/>
</dbReference>
<evidence type="ECO:0000313" key="2">
    <source>
        <dbReference type="EMBL" id="EMQ96207.1"/>
    </source>
</evidence>
<dbReference type="Proteomes" id="UP000012024">
    <property type="component" value="Unassembled WGS sequence"/>
</dbReference>